<keyword evidence="3" id="KW-0328">Glycosyltransferase</keyword>
<feature type="domain" description="Glycosyl transferase family 1" evidence="2">
    <location>
        <begin position="197"/>
        <end position="344"/>
    </location>
</feature>
<dbReference type="EMBL" id="JBHULN010000018">
    <property type="protein sequence ID" value="MFD2573461.1"/>
    <property type="molecule type" value="Genomic_DNA"/>
</dbReference>
<dbReference type="PANTHER" id="PTHR46401">
    <property type="entry name" value="GLYCOSYLTRANSFERASE WBBK-RELATED"/>
    <property type="match status" value="1"/>
</dbReference>
<protein>
    <submittedName>
        <fullName evidence="3">Glycosyltransferase</fullName>
        <ecNumber evidence="3">2.4.-.-</ecNumber>
    </submittedName>
</protein>
<evidence type="ECO:0000256" key="1">
    <source>
        <dbReference type="ARBA" id="ARBA00022679"/>
    </source>
</evidence>
<evidence type="ECO:0000313" key="3">
    <source>
        <dbReference type="EMBL" id="MFD2573461.1"/>
    </source>
</evidence>
<name>A0ABW5MAM1_9BACT</name>
<organism evidence="3 4">
    <name type="scientific">Spirosoma soli</name>
    <dbReference type="NCBI Taxonomy" id="1770529"/>
    <lineage>
        <taxon>Bacteria</taxon>
        <taxon>Pseudomonadati</taxon>
        <taxon>Bacteroidota</taxon>
        <taxon>Cytophagia</taxon>
        <taxon>Cytophagales</taxon>
        <taxon>Cytophagaceae</taxon>
        <taxon>Spirosoma</taxon>
    </lineage>
</organism>
<dbReference type="EC" id="2.4.-.-" evidence="3"/>
<evidence type="ECO:0000259" key="2">
    <source>
        <dbReference type="Pfam" id="PF00534"/>
    </source>
</evidence>
<accession>A0ABW5MAM1</accession>
<dbReference type="RefSeq" id="WP_381526160.1">
    <property type="nucleotide sequence ID" value="NZ_JBHULN010000018.1"/>
</dbReference>
<dbReference type="Pfam" id="PF00534">
    <property type="entry name" value="Glycos_transf_1"/>
    <property type="match status" value="1"/>
</dbReference>
<keyword evidence="4" id="KW-1185">Reference proteome</keyword>
<dbReference type="InterPro" id="IPR001296">
    <property type="entry name" value="Glyco_trans_1"/>
</dbReference>
<dbReference type="Gene3D" id="3.40.50.2000">
    <property type="entry name" value="Glycogen Phosphorylase B"/>
    <property type="match status" value="1"/>
</dbReference>
<gene>
    <name evidence="3" type="ORF">ACFSUS_22670</name>
</gene>
<evidence type="ECO:0000313" key="4">
    <source>
        <dbReference type="Proteomes" id="UP001597469"/>
    </source>
</evidence>
<proteinExistence type="predicted"/>
<dbReference type="PANTHER" id="PTHR46401:SF2">
    <property type="entry name" value="GLYCOSYLTRANSFERASE WBBK-RELATED"/>
    <property type="match status" value="1"/>
</dbReference>
<comment type="caution">
    <text evidence="3">The sequence shown here is derived from an EMBL/GenBank/DDBJ whole genome shotgun (WGS) entry which is preliminary data.</text>
</comment>
<dbReference type="Proteomes" id="UP001597469">
    <property type="component" value="Unassembled WGS sequence"/>
</dbReference>
<reference evidence="4" key="1">
    <citation type="journal article" date="2019" name="Int. J. Syst. Evol. Microbiol.">
        <title>The Global Catalogue of Microorganisms (GCM) 10K type strain sequencing project: providing services to taxonomists for standard genome sequencing and annotation.</title>
        <authorList>
            <consortium name="The Broad Institute Genomics Platform"/>
            <consortium name="The Broad Institute Genome Sequencing Center for Infectious Disease"/>
            <person name="Wu L."/>
            <person name="Ma J."/>
        </authorList>
    </citation>
    <scope>NUCLEOTIDE SEQUENCE [LARGE SCALE GENOMIC DNA]</scope>
    <source>
        <strain evidence="4">KCTC 42805</strain>
    </source>
</reference>
<keyword evidence="1 3" id="KW-0808">Transferase</keyword>
<dbReference type="SUPFAM" id="SSF53756">
    <property type="entry name" value="UDP-Glycosyltransferase/glycogen phosphorylase"/>
    <property type="match status" value="1"/>
</dbReference>
<dbReference type="GO" id="GO:0016757">
    <property type="term" value="F:glycosyltransferase activity"/>
    <property type="evidence" value="ECO:0007669"/>
    <property type="project" value="UniProtKB-KW"/>
</dbReference>
<sequence>MKLFINAINLSSAGGLNVTLNFLERLTDYQPGDLEVYVAAPSNCGYEPLASANMQFVWLPDGPNVWVSRVYIDYVWIPDLLKKIRPDAVFTMGNFATPTALPQVLLTQYPHPAYPNQRDVTDRLDWLEAVNVSVRNAVFGMRLKYVDVLLVQTETMRSRIRHVYPSLPAVELLPNAYTQLSHQTAYKLPRSKEPGIRYLLCLSRYYSHKNIEVLVDVAQQIAHREMPYRILLTIESEQHYKARWLLRRIQKERLDSVIYTIGNVPTTSIAALYTQVDGLVLPTLLESFSGTYVDAMHFGVPIFTSRRDFAEEVCGDCAYYFNPLSAEDILSTIDAGFKDNEQLLAKLKKGRLQSAKMPDWTTVTQMGLNAIESLLNNVSTPVSSHTYA</sequence>